<evidence type="ECO:0000256" key="3">
    <source>
        <dbReference type="ARBA" id="ARBA00022989"/>
    </source>
</evidence>
<dbReference type="AlphaFoldDB" id="A0A371DUI4"/>
<proteinExistence type="predicted"/>
<feature type="transmembrane region" description="Helical" evidence="6">
    <location>
        <begin position="169"/>
        <end position="190"/>
    </location>
</feature>
<evidence type="ECO:0000256" key="5">
    <source>
        <dbReference type="SAM" id="MobiDB-lite"/>
    </source>
</evidence>
<keyword evidence="9" id="KW-1185">Reference proteome</keyword>
<dbReference type="OrthoDB" id="2351791at2759"/>
<keyword evidence="2 6" id="KW-0812">Transmembrane</keyword>
<dbReference type="Gene3D" id="1.20.1250.20">
    <property type="entry name" value="MFS general substrate transporter like domains"/>
    <property type="match status" value="1"/>
</dbReference>
<dbReference type="PANTHER" id="PTHR23501">
    <property type="entry name" value="MAJOR FACILITATOR SUPERFAMILY"/>
    <property type="match status" value="1"/>
</dbReference>
<feature type="transmembrane region" description="Helical" evidence="6">
    <location>
        <begin position="143"/>
        <end position="163"/>
    </location>
</feature>
<dbReference type="EMBL" id="KZ857381">
    <property type="protein sequence ID" value="RDX56171.1"/>
    <property type="molecule type" value="Genomic_DNA"/>
</dbReference>
<keyword evidence="3 6" id="KW-1133">Transmembrane helix</keyword>
<evidence type="ECO:0000256" key="6">
    <source>
        <dbReference type="SAM" id="Phobius"/>
    </source>
</evidence>
<dbReference type="InterPro" id="IPR011701">
    <property type="entry name" value="MFS"/>
</dbReference>
<feature type="compositionally biased region" description="Low complexity" evidence="5">
    <location>
        <begin position="15"/>
        <end position="24"/>
    </location>
</feature>
<gene>
    <name evidence="8" type="ORF">OH76DRAFT_1338095</name>
</gene>
<accession>A0A371DUI4</accession>
<organism evidence="8 9">
    <name type="scientific">Lentinus brumalis</name>
    <dbReference type="NCBI Taxonomy" id="2498619"/>
    <lineage>
        <taxon>Eukaryota</taxon>
        <taxon>Fungi</taxon>
        <taxon>Dikarya</taxon>
        <taxon>Basidiomycota</taxon>
        <taxon>Agaricomycotina</taxon>
        <taxon>Agaricomycetes</taxon>
        <taxon>Polyporales</taxon>
        <taxon>Polyporaceae</taxon>
        <taxon>Lentinus</taxon>
    </lineage>
</organism>
<keyword evidence="4 6" id="KW-0472">Membrane</keyword>
<feature type="compositionally biased region" description="Low complexity" evidence="5">
    <location>
        <begin position="31"/>
        <end position="45"/>
    </location>
</feature>
<feature type="region of interest" description="Disordered" evidence="5">
    <location>
        <begin position="1"/>
        <end position="54"/>
    </location>
</feature>
<feature type="transmembrane region" description="Helical" evidence="6">
    <location>
        <begin position="293"/>
        <end position="313"/>
    </location>
</feature>
<reference evidence="8 9" key="1">
    <citation type="journal article" date="2018" name="Biotechnol. Biofuels">
        <title>Integrative visual omics of the white-rot fungus Polyporus brumalis exposes the biotechnological potential of its oxidative enzymes for delignifying raw plant biomass.</title>
        <authorList>
            <person name="Miyauchi S."/>
            <person name="Rancon A."/>
            <person name="Drula E."/>
            <person name="Hage H."/>
            <person name="Chaduli D."/>
            <person name="Favel A."/>
            <person name="Grisel S."/>
            <person name="Henrissat B."/>
            <person name="Herpoel-Gimbert I."/>
            <person name="Ruiz-Duenas F.J."/>
            <person name="Chevret D."/>
            <person name="Hainaut M."/>
            <person name="Lin J."/>
            <person name="Wang M."/>
            <person name="Pangilinan J."/>
            <person name="Lipzen A."/>
            <person name="Lesage-Meessen L."/>
            <person name="Navarro D."/>
            <person name="Riley R."/>
            <person name="Grigoriev I.V."/>
            <person name="Zhou S."/>
            <person name="Raouche S."/>
            <person name="Rosso M.N."/>
        </authorList>
    </citation>
    <scope>NUCLEOTIDE SEQUENCE [LARGE SCALE GENOMIC DNA]</scope>
    <source>
        <strain evidence="8 9">BRFM 1820</strain>
    </source>
</reference>
<evidence type="ECO:0000259" key="7">
    <source>
        <dbReference type="PROSITE" id="PS50850"/>
    </source>
</evidence>
<comment type="subcellular location">
    <subcellularLocation>
        <location evidence="1">Membrane</location>
        <topology evidence="1">Multi-pass membrane protein</topology>
    </subcellularLocation>
</comment>
<dbReference type="GO" id="GO:0005886">
    <property type="term" value="C:plasma membrane"/>
    <property type="evidence" value="ECO:0007669"/>
    <property type="project" value="TreeGrafter"/>
</dbReference>
<protein>
    <submittedName>
        <fullName evidence="8">Amino acid permease ScVBA-like protein</fullName>
    </submittedName>
</protein>
<dbReference type="PANTHER" id="PTHR23501:SF102">
    <property type="entry name" value="DRUG TRANSPORTER, PUTATIVE (AFU_ORTHOLOGUE AFUA_3G08530)-RELATED"/>
    <property type="match status" value="1"/>
</dbReference>
<feature type="transmembrane region" description="Helical" evidence="6">
    <location>
        <begin position="406"/>
        <end position="425"/>
    </location>
</feature>
<name>A0A371DUI4_9APHY</name>
<feature type="domain" description="Major facilitator superfamily (MFS) profile" evidence="7">
    <location>
        <begin position="78"/>
        <end position="519"/>
    </location>
</feature>
<feature type="transmembrane region" description="Helical" evidence="6">
    <location>
        <begin position="376"/>
        <end position="394"/>
    </location>
</feature>
<feature type="transmembrane region" description="Helical" evidence="6">
    <location>
        <begin position="524"/>
        <end position="549"/>
    </location>
</feature>
<dbReference type="Pfam" id="PF07690">
    <property type="entry name" value="MFS_1"/>
    <property type="match status" value="1"/>
</dbReference>
<evidence type="ECO:0000256" key="4">
    <source>
        <dbReference type="ARBA" id="ARBA00023136"/>
    </source>
</evidence>
<feature type="transmembrane region" description="Helical" evidence="6">
    <location>
        <begin position="437"/>
        <end position="456"/>
    </location>
</feature>
<evidence type="ECO:0000313" key="9">
    <source>
        <dbReference type="Proteomes" id="UP000256964"/>
    </source>
</evidence>
<dbReference type="Proteomes" id="UP000256964">
    <property type="component" value="Unassembled WGS sequence"/>
</dbReference>
<feature type="transmembrane region" description="Helical" evidence="6">
    <location>
        <begin position="468"/>
        <end position="492"/>
    </location>
</feature>
<evidence type="ECO:0000256" key="2">
    <source>
        <dbReference type="ARBA" id="ARBA00022692"/>
    </source>
</evidence>
<dbReference type="InterPro" id="IPR036259">
    <property type="entry name" value="MFS_trans_sf"/>
</dbReference>
<dbReference type="STRING" id="139420.A0A371DUI4"/>
<feature type="transmembrane region" description="Helical" evidence="6">
    <location>
        <begin position="264"/>
        <end position="287"/>
    </location>
</feature>
<dbReference type="PROSITE" id="PS50850">
    <property type="entry name" value="MFS"/>
    <property type="match status" value="1"/>
</dbReference>
<feature type="transmembrane region" description="Helical" evidence="6">
    <location>
        <begin position="333"/>
        <end position="356"/>
    </location>
</feature>
<evidence type="ECO:0000313" key="8">
    <source>
        <dbReference type="EMBL" id="RDX56171.1"/>
    </source>
</evidence>
<dbReference type="Gene3D" id="1.20.1720.10">
    <property type="entry name" value="Multidrug resistance protein D"/>
    <property type="match status" value="1"/>
</dbReference>
<sequence>MSSCSSSISEKETVPAGTTPSPGSSAPPPSRTSYESSSSSQSSIPTVAPTPRSASSDTLVAYDAHKSFEPSTLRLVIAHAGAALTLFLATTDATIVSTALPTIASEFNANQAEYTWISVTYMLTQTAFQPLYGKLSDLIGRMVVLYASIFIFAAGSALCGAAQNITWLILARAVAGVGGGGIVSLVWTITSEIVDVRNQAKWSQALSLTWAASAVAGPLLGGVFSVYMNIPICAASSTILWLSLRQIYVGRTSDVSWRTFARTFDFIGLILFMAGSSCIVIGFNFAIQIGWTSASTLVLIVTGLVVLLLGAIYEVRTERDALFPPIAFKDRTIVITLAVTFLHNFAFNAGTFYLALYFQAVNGLSPLEAGLTMLPYSLGSSLASMPTAWLIGYWQQRRFDTSCQKYVICAGLALSSVGFGLMMLMTEHSPRSTQIGFPLIAGVGLGMLFHAPYQVFTRALRRQEVASGTSAFFLVRFTGATVGLAVAGAVYLGRLSETLPAGVDASSVIEAVDTLRSQSDWPEILHALSLAFKAIWAVCCPCLGVALLVGISMFTRKISFDDASAARGQEKTPRELPAPLETV</sequence>
<evidence type="ECO:0000256" key="1">
    <source>
        <dbReference type="ARBA" id="ARBA00004141"/>
    </source>
</evidence>
<dbReference type="InterPro" id="IPR020846">
    <property type="entry name" value="MFS_dom"/>
</dbReference>
<feature type="transmembrane region" description="Helical" evidence="6">
    <location>
        <begin position="226"/>
        <end position="244"/>
    </location>
</feature>
<dbReference type="SUPFAM" id="SSF103473">
    <property type="entry name" value="MFS general substrate transporter"/>
    <property type="match status" value="1"/>
</dbReference>
<dbReference type="GO" id="GO:0022857">
    <property type="term" value="F:transmembrane transporter activity"/>
    <property type="evidence" value="ECO:0007669"/>
    <property type="project" value="InterPro"/>
</dbReference>